<gene>
    <name evidence="5 6 7" type="primary">LOC108252794</name>
</gene>
<dbReference type="RefSeq" id="XP_026681833.1">
    <property type="nucleotide sequence ID" value="XM_026826032.1"/>
</dbReference>
<evidence type="ECO:0000259" key="3">
    <source>
        <dbReference type="PROSITE" id="PS50144"/>
    </source>
</evidence>
<dbReference type="PaxDb" id="121845-A0A3Q0J4H9"/>
<evidence type="ECO:0000313" key="5">
    <source>
        <dbReference type="RefSeq" id="XP_026681833.1"/>
    </source>
</evidence>
<feature type="region of interest" description="Disordered" evidence="1">
    <location>
        <begin position="325"/>
        <end position="344"/>
    </location>
</feature>
<feature type="compositionally biased region" description="Polar residues" evidence="1">
    <location>
        <begin position="330"/>
        <end position="344"/>
    </location>
</feature>
<dbReference type="PROSITE" id="PS50144">
    <property type="entry name" value="MATH"/>
    <property type="match status" value="1"/>
</dbReference>
<dbReference type="InterPro" id="IPR011333">
    <property type="entry name" value="SKP1/BTB/POZ_sf"/>
</dbReference>
<sequence length="601" mass="70156">MAQTKELKYKKKHLDKIGEIMLNNEEFSDVTFVVNKKLYHASKIMMAVSSKVFASLMKEHFSKTTDQNITLEDIKHEDSFYSILCYIHGVEINLTSMSKAVLCEIIHLSEHYELMELHTDLKCYLSKIKRFNKNSVVTLLNTAMTYDLEELYERLKIYVYQNTELMIKHKSFLNLQHNVLIDLLKSDWLYSEEIDILKAALTWHNENIINSGIETNKDEIMSRVDVEIKSENINDMSNNEVDDSPFEIKSEENFDDMSNSEVDDSRFEIHLVEQFLSNYSEDLFDGPNSDDDNVTVLSENETVEIIAQDVTEHVITKFETENNNAEERVNNSVESASPDNSHANKTVTVLNSDENQPKSNQNGIKIVKMFSENILNTLLTHIRFFRIPMFDFVDALDTELFTKYKDSILNVRKTTKLNNEPRSVYSGITKKFTIEVTKVQLELPLNGIYSKENYLIENMNWKVFILKNPTQLGNETSTKPNSLRLFLLCSSDMTNWSCDDALLFTKLISNKPFVSDVYRRSSLSKTYTDKKIWRYENFISFSELFNVDNGFIQDDIITVEVHLRTERVDKRERELKERERTTERVDNQRTKQDGKLFRQGC</sequence>
<dbReference type="InterPro" id="IPR002083">
    <property type="entry name" value="MATH/TRAF_dom"/>
</dbReference>
<dbReference type="GO" id="GO:0048512">
    <property type="term" value="P:circadian behavior"/>
    <property type="evidence" value="ECO:0007669"/>
    <property type="project" value="TreeGrafter"/>
</dbReference>
<evidence type="ECO:0000259" key="2">
    <source>
        <dbReference type="PROSITE" id="PS50097"/>
    </source>
</evidence>
<proteinExistence type="predicted"/>
<evidence type="ECO:0000256" key="1">
    <source>
        <dbReference type="SAM" id="MobiDB-lite"/>
    </source>
</evidence>
<dbReference type="RefSeq" id="XP_026681835.1">
    <property type="nucleotide sequence ID" value="XM_026826034.1"/>
</dbReference>
<dbReference type="InterPro" id="IPR000210">
    <property type="entry name" value="BTB/POZ_dom"/>
</dbReference>
<dbReference type="GeneID" id="108252794"/>
<dbReference type="GO" id="GO:0050804">
    <property type="term" value="P:modulation of chemical synaptic transmission"/>
    <property type="evidence" value="ECO:0007669"/>
    <property type="project" value="TreeGrafter"/>
</dbReference>
<dbReference type="SMART" id="SM00225">
    <property type="entry name" value="BTB"/>
    <property type="match status" value="1"/>
</dbReference>
<dbReference type="PANTHER" id="PTHR46306">
    <property type="entry name" value="BTB/POZ DOMAIN-CONTAINING PROTEIN 9"/>
    <property type="match status" value="1"/>
</dbReference>
<evidence type="ECO:0000313" key="7">
    <source>
        <dbReference type="RefSeq" id="XP_026681835.1"/>
    </source>
</evidence>
<dbReference type="Pfam" id="PF07707">
    <property type="entry name" value="BACK"/>
    <property type="match status" value="1"/>
</dbReference>
<dbReference type="Gene3D" id="1.25.40.420">
    <property type="match status" value="1"/>
</dbReference>
<evidence type="ECO:0000313" key="4">
    <source>
        <dbReference type="Proteomes" id="UP000079169"/>
    </source>
</evidence>
<dbReference type="Proteomes" id="UP000079169">
    <property type="component" value="Unplaced"/>
</dbReference>
<dbReference type="PROSITE" id="PS50097">
    <property type="entry name" value="BTB"/>
    <property type="match status" value="1"/>
</dbReference>
<dbReference type="STRING" id="121845.A0A3Q0J4H9"/>
<dbReference type="Gene3D" id="2.60.210.10">
    <property type="entry name" value="Apoptosis, Tumor Necrosis Factor Receptor Associated Protein 2, Chain A"/>
    <property type="match status" value="1"/>
</dbReference>
<keyword evidence="4" id="KW-1185">Reference proteome</keyword>
<dbReference type="InterPro" id="IPR052407">
    <property type="entry name" value="BTB_POZ_domain_cont_9"/>
</dbReference>
<dbReference type="PANTHER" id="PTHR46306:SF1">
    <property type="entry name" value="BTB_POZ DOMAIN-CONTAINING PROTEIN 9"/>
    <property type="match status" value="1"/>
</dbReference>
<evidence type="ECO:0000313" key="6">
    <source>
        <dbReference type="RefSeq" id="XP_026681834.1"/>
    </source>
</evidence>
<dbReference type="Pfam" id="PF00651">
    <property type="entry name" value="BTB"/>
    <property type="match status" value="1"/>
</dbReference>
<dbReference type="SUPFAM" id="SSF49599">
    <property type="entry name" value="TRAF domain-like"/>
    <property type="match status" value="1"/>
</dbReference>
<dbReference type="RefSeq" id="XP_026681834.1">
    <property type="nucleotide sequence ID" value="XM_026826033.1"/>
</dbReference>
<dbReference type="SUPFAM" id="SSF54695">
    <property type="entry name" value="POZ domain"/>
    <property type="match status" value="1"/>
</dbReference>
<dbReference type="GO" id="GO:0008344">
    <property type="term" value="P:adult locomotory behavior"/>
    <property type="evidence" value="ECO:0007669"/>
    <property type="project" value="TreeGrafter"/>
</dbReference>
<name>A0A3Q0J4H9_DIACI</name>
<feature type="domain" description="MATH" evidence="3">
    <location>
        <begin position="429"/>
        <end position="563"/>
    </location>
</feature>
<protein>
    <submittedName>
        <fullName evidence="5 6">Uncharacterized protein LOC108252794 isoform X1</fullName>
    </submittedName>
    <submittedName>
        <fullName evidence="7">Uncharacterized protein LOC108252794 isoform X2</fullName>
    </submittedName>
</protein>
<dbReference type="Gene3D" id="3.30.710.10">
    <property type="entry name" value="Potassium Channel Kv1.1, Chain A"/>
    <property type="match status" value="1"/>
</dbReference>
<dbReference type="GO" id="GO:0005737">
    <property type="term" value="C:cytoplasm"/>
    <property type="evidence" value="ECO:0007669"/>
    <property type="project" value="TreeGrafter"/>
</dbReference>
<feature type="region of interest" description="Disordered" evidence="1">
    <location>
        <begin position="572"/>
        <end position="601"/>
    </location>
</feature>
<reference evidence="5 6" key="1">
    <citation type="submission" date="2025-04" db="UniProtKB">
        <authorList>
            <consortium name="RefSeq"/>
        </authorList>
    </citation>
    <scope>IDENTIFICATION</scope>
</reference>
<dbReference type="InterPro" id="IPR011705">
    <property type="entry name" value="BACK"/>
</dbReference>
<dbReference type="AlphaFoldDB" id="A0A3Q0J4H9"/>
<dbReference type="Pfam" id="PF00917">
    <property type="entry name" value="MATH"/>
    <property type="match status" value="1"/>
</dbReference>
<organism evidence="4 5">
    <name type="scientific">Diaphorina citri</name>
    <name type="common">Asian citrus psyllid</name>
    <dbReference type="NCBI Taxonomy" id="121845"/>
    <lineage>
        <taxon>Eukaryota</taxon>
        <taxon>Metazoa</taxon>
        <taxon>Ecdysozoa</taxon>
        <taxon>Arthropoda</taxon>
        <taxon>Hexapoda</taxon>
        <taxon>Insecta</taxon>
        <taxon>Pterygota</taxon>
        <taxon>Neoptera</taxon>
        <taxon>Paraneoptera</taxon>
        <taxon>Hemiptera</taxon>
        <taxon>Sternorrhyncha</taxon>
        <taxon>Psylloidea</taxon>
        <taxon>Psyllidae</taxon>
        <taxon>Diaphorininae</taxon>
        <taxon>Diaphorina</taxon>
    </lineage>
</organism>
<dbReference type="InterPro" id="IPR008974">
    <property type="entry name" value="TRAF-like"/>
</dbReference>
<accession>A0A3Q0J4H9</accession>
<feature type="domain" description="BTB" evidence="2">
    <location>
        <begin position="28"/>
        <end position="96"/>
    </location>
</feature>